<proteinExistence type="predicted"/>
<name>A0A9Q9SU92_MOOP1</name>
<accession>A0A9Q9SU92</accession>
<evidence type="ECO:0000259" key="1">
    <source>
        <dbReference type="Pfam" id="PF13613"/>
    </source>
</evidence>
<reference evidence="2" key="2">
    <citation type="submission" date="2022-10" db="EMBL/GenBank/DDBJ databases">
        <authorList>
            <person name="Ngo T.-E."/>
        </authorList>
    </citation>
    <scope>NUCLEOTIDE SEQUENCE</scope>
    <source>
        <strain evidence="2">JHB</strain>
    </source>
</reference>
<dbReference type="InterPro" id="IPR027805">
    <property type="entry name" value="Transposase_HTH_dom"/>
</dbReference>
<dbReference type="Pfam" id="PF13613">
    <property type="entry name" value="HTH_Tnp_4"/>
    <property type="match status" value="1"/>
</dbReference>
<evidence type="ECO:0000313" key="2">
    <source>
        <dbReference type="EMBL" id="WAN69759.1"/>
    </source>
</evidence>
<protein>
    <submittedName>
        <fullName evidence="2">Transposase</fullName>
    </submittedName>
</protein>
<organism evidence="2">
    <name type="scientific">Moorena producens (strain JHB)</name>
    <dbReference type="NCBI Taxonomy" id="1454205"/>
    <lineage>
        <taxon>Bacteria</taxon>
        <taxon>Bacillati</taxon>
        <taxon>Cyanobacteriota</taxon>
        <taxon>Cyanophyceae</taxon>
        <taxon>Coleofasciculales</taxon>
        <taxon>Coleofasciculaceae</taxon>
        <taxon>Moorena</taxon>
    </lineage>
</organism>
<gene>
    <name evidence="2" type="ORF">BJP36_13710</name>
</gene>
<dbReference type="AlphaFoldDB" id="A0A9Q9SU92"/>
<feature type="domain" description="Transposase Helix-turn-helix" evidence="1">
    <location>
        <begin position="62"/>
        <end position="113"/>
    </location>
</feature>
<dbReference type="Proteomes" id="UP000176944">
    <property type="component" value="Chromosome"/>
</dbReference>
<dbReference type="EMBL" id="CP017708">
    <property type="protein sequence ID" value="WAN69759.1"/>
    <property type="molecule type" value="Genomic_DNA"/>
</dbReference>
<sequence>MENYTWNYIQKNPKQTKRLLGIDYQKLEQLIELGKLLNKRKQEEMEKTKIRINQAGVGNHPKLLESEQIVLMLVYLRHHLSFKLLGLIFKISESTAHNILTYWQKLFENDLPPSLLSQVKKLQKEELISEQLENYELIVDSTKQSIERPSDYQEQKKYYCGATPVGFPDLGNAHQETGKQKRHTFKNQFIVLPKAKVRFPH</sequence>
<reference evidence="2" key="1">
    <citation type="journal article" date="2017" name="Proc. Natl. Acad. Sci. U.S.A.">
        <title>Comparative genomics uncovers the prolific and distinctive metabolic potential of the cyanobacterial genus Moorea.</title>
        <authorList>
            <person name="Leao T."/>
            <person name="Castelao G."/>
            <person name="Korobeynikov A."/>
            <person name="Monroe E.A."/>
            <person name="Podell S."/>
            <person name="Glukhov E."/>
            <person name="Allen E.E."/>
            <person name="Gerwick W.H."/>
            <person name="Gerwick L."/>
        </authorList>
    </citation>
    <scope>NUCLEOTIDE SEQUENCE</scope>
    <source>
        <strain evidence="2">JHB</strain>
    </source>
</reference>